<dbReference type="Pfam" id="PF01809">
    <property type="entry name" value="YidD"/>
    <property type="match status" value="1"/>
</dbReference>
<keyword evidence="4" id="KW-1185">Reference proteome</keyword>
<name>A0A432VS23_9GAMM</name>
<keyword evidence="2" id="KW-0812">Transmembrane</keyword>
<comment type="similarity">
    <text evidence="1">Belongs to the UPF0161 family.</text>
</comment>
<dbReference type="PANTHER" id="PTHR33383">
    <property type="entry name" value="MEMBRANE PROTEIN INSERTION EFFICIENCY FACTOR-RELATED"/>
    <property type="match status" value="1"/>
</dbReference>
<accession>A0A432VS23</accession>
<dbReference type="OrthoDB" id="9801753at2"/>
<dbReference type="RefSeq" id="WP_126793300.1">
    <property type="nucleotide sequence ID" value="NZ_PIPI01000006.1"/>
</dbReference>
<proteinExistence type="inferred from homology"/>
<dbReference type="HAMAP" id="MF_00386">
    <property type="entry name" value="UPF0161_YidD"/>
    <property type="match status" value="1"/>
</dbReference>
<comment type="subcellular location">
    <subcellularLocation>
        <location evidence="1">Cell membrane</location>
        <topology evidence="1">Peripheral membrane protein</topology>
        <orientation evidence="1">Cytoplasmic side</orientation>
    </subcellularLocation>
</comment>
<dbReference type="AlphaFoldDB" id="A0A432VS23"/>
<evidence type="ECO:0000256" key="2">
    <source>
        <dbReference type="SAM" id="Phobius"/>
    </source>
</evidence>
<dbReference type="GO" id="GO:0005886">
    <property type="term" value="C:plasma membrane"/>
    <property type="evidence" value="ECO:0007669"/>
    <property type="project" value="UniProtKB-SubCell"/>
</dbReference>
<dbReference type="EMBL" id="PIPI01000006">
    <property type="protein sequence ID" value="RUO19163.1"/>
    <property type="molecule type" value="Genomic_DNA"/>
</dbReference>
<dbReference type="InterPro" id="IPR002696">
    <property type="entry name" value="Membr_insert_effic_factor_YidD"/>
</dbReference>
<evidence type="ECO:0000313" key="4">
    <source>
        <dbReference type="Proteomes" id="UP000288212"/>
    </source>
</evidence>
<dbReference type="Proteomes" id="UP000288212">
    <property type="component" value="Unassembled WGS sequence"/>
</dbReference>
<evidence type="ECO:0000313" key="3">
    <source>
        <dbReference type="EMBL" id="RUO19163.1"/>
    </source>
</evidence>
<gene>
    <name evidence="3" type="ORF">CWE06_09000</name>
</gene>
<keyword evidence="1" id="KW-1003">Cell membrane</keyword>
<comment type="caution">
    <text evidence="3">The sequence shown here is derived from an EMBL/GenBank/DDBJ whole genome shotgun (WGS) entry which is preliminary data.</text>
</comment>
<dbReference type="PANTHER" id="PTHR33383:SF1">
    <property type="entry name" value="MEMBRANE PROTEIN INSERTION EFFICIENCY FACTOR-RELATED"/>
    <property type="match status" value="1"/>
</dbReference>
<feature type="transmembrane region" description="Helical" evidence="2">
    <location>
        <begin position="7"/>
        <end position="26"/>
    </location>
</feature>
<dbReference type="SMART" id="SM01234">
    <property type="entry name" value="Haemolytic"/>
    <property type="match status" value="1"/>
</dbReference>
<sequence>MAKIKQTLRAILVGILTGFIRLYQWFISPLLGPRCRFVPTCSAYAITALQKHGVLKGIALASRRISKCHPGHPGGFDPVPGTESEWADEETLAAEIRELDARKSKKEKE</sequence>
<keyword evidence="2" id="KW-1133">Transmembrane helix</keyword>
<dbReference type="NCBIfam" id="TIGR00278">
    <property type="entry name" value="membrane protein insertion efficiency factor YidD"/>
    <property type="match status" value="1"/>
</dbReference>
<reference evidence="3 4" key="1">
    <citation type="journal article" date="2011" name="Front. Microbiol.">
        <title>Genomic signatures of strain selection and enhancement in Bacillus atrophaeus var. globigii, a historical biowarfare simulant.</title>
        <authorList>
            <person name="Gibbons H.S."/>
            <person name="Broomall S.M."/>
            <person name="McNew L.A."/>
            <person name="Daligault H."/>
            <person name="Chapman C."/>
            <person name="Bruce D."/>
            <person name="Karavis M."/>
            <person name="Krepps M."/>
            <person name="McGregor P.A."/>
            <person name="Hong C."/>
            <person name="Park K.H."/>
            <person name="Akmal A."/>
            <person name="Feldman A."/>
            <person name="Lin J.S."/>
            <person name="Chang W.E."/>
            <person name="Higgs B.W."/>
            <person name="Demirev P."/>
            <person name="Lindquist J."/>
            <person name="Liem A."/>
            <person name="Fochler E."/>
            <person name="Read T.D."/>
            <person name="Tapia R."/>
            <person name="Johnson S."/>
            <person name="Bishop-Lilly K.A."/>
            <person name="Detter C."/>
            <person name="Han C."/>
            <person name="Sozhamannan S."/>
            <person name="Rosenzweig C.N."/>
            <person name="Skowronski E.W."/>
        </authorList>
    </citation>
    <scope>NUCLEOTIDE SEQUENCE [LARGE SCALE GENOMIC DNA]</scope>
    <source>
        <strain evidence="3 4">AK5</strain>
    </source>
</reference>
<protein>
    <recommendedName>
        <fullName evidence="1">Putative membrane protein insertion efficiency factor</fullName>
    </recommendedName>
</protein>
<comment type="function">
    <text evidence="1">Could be involved in insertion of integral membrane proteins into the membrane.</text>
</comment>
<organism evidence="3 4">
    <name type="scientific">Aliidiomarina haloalkalitolerans</name>
    <dbReference type="NCBI Taxonomy" id="859059"/>
    <lineage>
        <taxon>Bacteria</taxon>
        <taxon>Pseudomonadati</taxon>
        <taxon>Pseudomonadota</taxon>
        <taxon>Gammaproteobacteria</taxon>
        <taxon>Alteromonadales</taxon>
        <taxon>Idiomarinaceae</taxon>
        <taxon>Aliidiomarina</taxon>
    </lineage>
</organism>
<evidence type="ECO:0000256" key="1">
    <source>
        <dbReference type="HAMAP-Rule" id="MF_00386"/>
    </source>
</evidence>
<keyword evidence="1 2" id="KW-0472">Membrane</keyword>